<comment type="caution">
    <text evidence="10">The sequence shown here is derived from an EMBL/GenBank/DDBJ whole genome shotgun (WGS) entry which is preliminary data.</text>
</comment>
<evidence type="ECO:0000256" key="2">
    <source>
        <dbReference type="ARBA" id="ARBA00022679"/>
    </source>
</evidence>
<feature type="domain" description="L,D-TPase catalytic" evidence="9">
    <location>
        <begin position="383"/>
        <end position="506"/>
    </location>
</feature>
<keyword evidence="2" id="KW-0808">Transferase</keyword>
<evidence type="ECO:0000256" key="6">
    <source>
        <dbReference type="PROSITE-ProRule" id="PRU01373"/>
    </source>
</evidence>
<dbReference type="GO" id="GO:0016740">
    <property type="term" value="F:transferase activity"/>
    <property type="evidence" value="ECO:0007669"/>
    <property type="project" value="UniProtKB-KW"/>
</dbReference>
<dbReference type="SUPFAM" id="SSF54106">
    <property type="entry name" value="LysM domain"/>
    <property type="match status" value="1"/>
</dbReference>
<feature type="domain" description="LysM" evidence="8">
    <location>
        <begin position="324"/>
        <end position="368"/>
    </location>
</feature>
<dbReference type="Gene3D" id="2.40.440.10">
    <property type="entry name" value="L,D-transpeptidase catalytic domain-like"/>
    <property type="match status" value="1"/>
</dbReference>
<dbReference type="GO" id="GO:0071972">
    <property type="term" value="F:peptidoglycan L,D-transpeptidase activity"/>
    <property type="evidence" value="ECO:0007669"/>
    <property type="project" value="TreeGrafter"/>
</dbReference>
<keyword evidence="3 6" id="KW-0133">Cell shape</keyword>
<keyword evidence="7" id="KW-1133">Transmembrane helix</keyword>
<dbReference type="STRING" id="360411.AC812_05140"/>
<dbReference type="OrthoDB" id="157068at2"/>
<dbReference type="Pfam" id="PF03734">
    <property type="entry name" value="YkuD"/>
    <property type="match status" value="1"/>
</dbReference>
<comment type="pathway">
    <text evidence="1 6">Cell wall biogenesis; peptidoglycan biosynthesis.</text>
</comment>
<dbReference type="Pfam" id="PF01476">
    <property type="entry name" value="LysM"/>
    <property type="match status" value="1"/>
</dbReference>
<sequence>MGHSPRSSSLVRWQPRWAVWALSVLALLLLAGWGLFGVYLIFRFGGPVAPRVMVGETAIGGLSEAQAAARIDQQWNRERVWLVTDGQRYWQAKPLDFGVWVDPAATAKQAYQVGRGERRWQELAEVIFDRRPLQVSPVVVVSPRLAVEQLRNWRGLVERPPQPPALRYDNGGWAAAPGEAGLALDVEATVRWLEQNAALAVRSGVLTLVTRPVPSSTAALEARLPELLTQLNRPLRVEGYDPILDKREVWDVPPAQLAEWVRVEWQDDEPRLRLDEGAFPAYLDGLQSRLTDGRTVWLPPDPYNLSERWASGTPYTVILRHPPTTYTVQPGDTLLSISYRVQIPAWMILRANPGLNPDVLPSGSTLTIPSRSDLLPLPVVVGKRILIFISAQRMTVFENDQPIREFIISTGIDRSPTQPGVFQVQSHVQEAYASVWDLTMPYFLGIYEAWPGFMNGIHGLPTLSGGRRLWAGSLGRPVSYGCIILDLPAAEWLYNWAQNGVVVEIRQ</sequence>
<dbReference type="InterPro" id="IPR038063">
    <property type="entry name" value="Transpep_catalytic_dom"/>
</dbReference>
<dbReference type="InterPro" id="IPR036779">
    <property type="entry name" value="LysM_dom_sf"/>
</dbReference>
<accession>A0A0N8GMZ8</accession>
<dbReference type="EMBL" id="LGHJ01000011">
    <property type="protein sequence ID" value="KPL76698.1"/>
    <property type="molecule type" value="Genomic_DNA"/>
</dbReference>
<evidence type="ECO:0000259" key="8">
    <source>
        <dbReference type="PROSITE" id="PS51782"/>
    </source>
</evidence>
<dbReference type="RefSeq" id="WP_061912763.1">
    <property type="nucleotide sequence ID" value="NZ_DF967971.1"/>
</dbReference>
<dbReference type="InterPro" id="IPR018392">
    <property type="entry name" value="LysM"/>
</dbReference>
<dbReference type="Proteomes" id="UP000050514">
    <property type="component" value="Unassembled WGS sequence"/>
</dbReference>
<dbReference type="InterPro" id="IPR050979">
    <property type="entry name" value="LD-transpeptidase"/>
</dbReference>
<keyword evidence="5 6" id="KW-0961">Cell wall biogenesis/degradation</keyword>
<protein>
    <submittedName>
        <fullName evidence="10">Uncharacterized protein</fullName>
    </submittedName>
</protein>
<dbReference type="CDD" id="cd00118">
    <property type="entry name" value="LysM"/>
    <property type="match status" value="1"/>
</dbReference>
<dbReference type="SUPFAM" id="SSF141523">
    <property type="entry name" value="L,D-transpeptidase catalytic domain-like"/>
    <property type="match status" value="1"/>
</dbReference>
<feature type="active site" description="Nucleophile" evidence="6">
    <location>
        <position position="482"/>
    </location>
</feature>
<evidence type="ECO:0000256" key="1">
    <source>
        <dbReference type="ARBA" id="ARBA00004752"/>
    </source>
</evidence>
<name>A0A0N8GMZ8_9CHLR</name>
<evidence type="ECO:0000256" key="7">
    <source>
        <dbReference type="SAM" id="Phobius"/>
    </source>
</evidence>
<proteinExistence type="predicted"/>
<dbReference type="GO" id="GO:0018104">
    <property type="term" value="P:peptidoglycan-protein cross-linking"/>
    <property type="evidence" value="ECO:0007669"/>
    <property type="project" value="TreeGrafter"/>
</dbReference>
<evidence type="ECO:0000313" key="10">
    <source>
        <dbReference type="EMBL" id="KPL76698.1"/>
    </source>
</evidence>
<dbReference type="InterPro" id="IPR005490">
    <property type="entry name" value="LD_TPept_cat_dom"/>
</dbReference>
<gene>
    <name evidence="10" type="ORF">AC812_05140</name>
</gene>
<evidence type="ECO:0000256" key="5">
    <source>
        <dbReference type="ARBA" id="ARBA00023316"/>
    </source>
</evidence>
<dbReference type="GO" id="GO:0005576">
    <property type="term" value="C:extracellular region"/>
    <property type="evidence" value="ECO:0007669"/>
    <property type="project" value="TreeGrafter"/>
</dbReference>
<keyword evidence="4 6" id="KW-0573">Peptidoglycan synthesis</keyword>
<reference evidence="10 11" key="1">
    <citation type="submission" date="2015-07" db="EMBL/GenBank/DDBJ databases">
        <title>Draft genome of Bellilinea caldifistulae DSM 17877.</title>
        <authorList>
            <person name="Hemp J."/>
            <person name="Ward L.M."/>
            <person name="Pace L.A."/>
            <person name="Fischer W.W."/>
        </authorList>
    </citation>
    <scope>NUCLEOTIDE SEQUENCE [LARGE SCALE GENOMIC DNA]</scope>
    <source>
        <strain evidence="10 11">GOMI-1</strain>
    </source>
</reference>
<feature type="transmembrane region" description="Helical" evidence="7">
    <location>
        <begin position="20"/>
        <end position="42"/>
    </location>
</feature>
<dbReference type="PANTHER" id="PTHR30582:SF2">
    <property type="entry name" value="L,D-TRANSPEPTIDASE YCIB-RELATED"/>
    <property type="match status" value="1"/>
</dbReference>
<dbReference type="PROSITE" id="PS51782">
    <property type="entry name" value="LYSM"/>
    <property type="match status" value="1"/>
</dbReference>
<dbReference type="CDD" id="cd16913">
    <property type="entry name" value="YkuD_like"/>
    <property type="match status" value="1"/>
</dbReference>
<feature type="active site" description="Proton donor/acceptor" evidence="6">
    <location>
        <position position="458"/>
    </location>
</feature>
<dbReference type="PANTHER" id="PTHR30582">
    <property type="entry name" value="L,D-TRANSPEPTIDASE"/>
    <property type="match status" value="1"/>
</dbReference>
<dbReference type="GO" id="GO:0071555">
    <property type="term" value="P:cell wall organization"/>
    <property type="evidence" value="ECO:0007669"/>
    <property type="project" value="UniProtKB-UniRule"/>
</dbReference>
<keyword evidence="11" id="KW-1185">Reference proteome</keyword>
<evidence type="ECO:0000256" key="3">
    <source>
        <dbReference type="ARBA" id="ARBA00022960"/>
    </source>
</evidence>
<evidence type="ECO:0000313" key="11">
    <source>
        <dbReference type="Proteomes" id="UP000050514"/>
    </source>
</evidence>
<keyword evidence="7" id="KW-0472">Membrane</keyword>
<keyword evidence="7" id="KW-0812">Transmembrane</keyword>
<evidence type="ECO:0000259" key="9">
    <source>
        <dbReference type="PROSITE" id="PS52029"/>
    </source>
</evidence>
<evidence type="ECO:0000256" key="4">
    <source>
        <dbReference type="ARBA" id="ARBA00022984"/>
    </source>
</evidence>
<dbReference type="GO" id="GO:0008360">
    <property type="term" value="P:regulation of cell shape"/>
    <property type="evidence" value="ECO:0007669"/>
    <property type="project" value="UniProtKB-UniRule"/>
</dbReference>
<dbReference type="Gene3D" id="3.10.350.10">
    <property type="entry name" value="LysM domain"/>
    <property type="match status" value="1"/>
</dbReference>
<dbReference type="SMART" id="SM00257">
    <property type="entry name" value="LysM"/>
    <property type="match status" value="1"/>
</dbReference>
<dbReference type="UniPathway" id="UPA00219"/>
<dbReference type="AlphaFoldDB" id="A0A0N8GMZ8"/>
<organism evidence="10 11">
    <name type="scientific">Bellilinea caldifistulae</name>
    <dbReference type="NCBI Taxonomy" id="360411"/>
    <lineage>
        <taxon>Bacteria</taxon>
        <taxon>Bacillati</taxon>
        <taxon>Chloroflexota</taxon>
        <taxon>Anaerolineae</taxon>
        <taxon>Anaerolineales</taxon>
        <taxon>Anaerolineaceae</taxon>
        <taxon>Bellilinea</taxon>
    </lineage>
</organism>
<dbReference type="PROSITE" id="PS52029">
    <property type="entry name" value="LD_TPASE"/>
    <property type="match status" value="1"/>
</dbReference>